<feature type="region of interest" description="Disordered" evidence="4">
    <location>
        <begin position="26"/>
        <end position="53"/>
    </location>
</feature>
<keyword evidence="3" id="KW-0326">Glycosidase</keyword>
<dbReference type="InterPro" id="IPR050226">
    <property type="entry name" value="NagZ_Beta-hexosaminidase"/>
</dbReference>
<dbReference type="Pfam" id="PF00933">
    <property type="entry name" value="Glyco_hydro_3"/>
    <property type="match status" value="1"/>
</dbReference>
<dbReference type="InterPro" id="IPR019800">
    <property type="entry name" value="Glyco_hydro_3_AS"/>
</dbReference>
<comment type="caution">
    <text evidence="7">The sequence shown here is derived from an EMBL/GenBank/DDBJ whole genome shotgun (WGS) entry which is preliminary data.</text>
</comment>
<dbReference type="GO" id="GO:0004553">
    <property type="term" value="F:hydrolase activity, hydrolyzing O-glycosyl compounds"/>
    <property type="evidence" value="ECO:0007669"/>
    <property type="project" value="InterPro"/>
</dbReference>
<protein>
    <submittedName>
        <fullName evidence="7">Glycoside hydrolase family 3 protein</fullName>
    </submittedName>
</protein>
<organism evidence="7 8">
    <name type="scientific">Candidatus Flavonifractor merdipullorum</name>
    <dbReference type="NCBI Taxonomy" id="2838590"/>
    <lineage>
        <taxon>Bacteria</taxon>
        <taxon>Bacillati</taxon>
        <taxon>Bacillota</taxon>
        <taxon>Clostridia</taxon>
        <taxon>Eubacteriales</taxon>
        <taxon>Oscillospiraceae</taxon>
        <taxon>Flavonifractor</taxon>
    </lineage>
</organism>
<name>A0A9D1RTD0_9FIRM</name>
<feature type="compositionally biased region" description="Low complexity" evidence="4">
    <location>
        <begin position="26"/>
        <end position="38"/>
    </location>
</feature>
<proteinExistence type="inferred from homology"/>
<dbReference type="InterPro" id="IPR017853">
    <property type="entry name" value="GH"/>
</dbReference>
<keyword evidence="2 7" id="KW-0378">Hydrolase</keyword>
<reference evidence="7" key="1">
    <citation type="journal article" date="2021" name="PeerJ">
        <title>Extensive microbial diversity within the chicken gut microbiome revealed by metagenomics and culture.</title>
        <authorList>
            <person name="Gilroy R."/>
            <person name="Ravi A."/>
            <person name="Getino M."/>
            <person name="Pursley I."/>
            <person name="Horton D.L."/>
            <person name="Alikhan N.F."/>
            <person name="Baker D."/>
            <person name="Gharbi K."/>
            <person name="Hall N."/>
            <person name="Watson M."/>
            <person name="Adriaenssens E.M."/>
            <person name="Foster-Nyarko E."/>
            <person name="Jarju S."/>
            <person name="Secka A."/>
            <person name="Antonio M."/>
            <person name="Oren A."/>
            <person name="Chaudhuri R.R."/>
            <person name="La Ragione R."/>
            <person name="Hildebrand F."/>
            <person name="Pallen M.J."/>
        </authorList>
    </citation>
    <scope>NUCLEOTIDE SEQUENCE</scope>
    <source>
        <strain evidence="7">ChiGjej6B6-1540</strain>
    </source>
</reference>
<dbReference type="PROSITE" id="PS00775">
    <property type="entry name" value="GLYCOSYL_HYDROL_F3"/>
    <property type="match status" value="1"/>
</dbReference>
<evidence type="ECO:0000256" key="4">
    <source>
        <dbReference type="SAM" id="MobiDB-lite"/>
    </source>
</evidence>
<feature type="signal peptide" evidence="5">
    <location>
        <begin position="1"/>
        <end position="24"/>
    </location>
</feature>
<feature type="domain" description="Glycoside hydrolase family 3 N-terminal" evidence="6">
    <location>
        <begin position="63"/>
        <end position="387"/>
    </location>
</feature>
<dbReference type="InterPro" id="IPR036962">
    <property type="entry name" value="Glyco_hydro_3_N_sf"/>
</dbReference>
<evidence type="ECO:0000313" key="7">
    <source>
        <dbReference type="EMBL" id="HIW93220.1"/>
    </source>
</evidence>
<feature type="chain" id="PRO_5039433963" evidence="5">
    <location>
        <begin position="25"/>
        <end position="419"/>
    </location>
</feature>
<evidence type="ECO:0000313" key="8">
    <source>
        <dbReference type="Proteomes" id="UP000824192"/>
    </source>
</evidence>
<evidence type="ECO:0000256" key="1">
    <source>
        <dbReference type="ARBA" id="ARBA00005336"/>
    </source>
</evidence>
<accession>A0A9D1RTD0</accession>
<sequence length="419" mass="43789">MKRGRTFGALLICAALLLGGCSVSSPPSSPSPTGVVTPSPTPTPTPEPAPTPDPVAEQLAAMTTEQKVSQLLIAGISGTTPGEDGVLAVSDYQVGGIIYFSRNIQSVQQLAELTNGLKESNGDYIPLFFGIDQEGGRVDRMPDEIADTPSAYQVGQAGYGYEYGVLLAETCAAVGCNVDFAPSLDIWSNPENTVIGDRAFGSDVDTVATQGLDALSGFYSVGGVIPVVKHFPGHGDTSADSHVELPVVRDTLETLKEEALFPFTAAISPSQTGQPLPALMVSHILLTAVDDTAPATLSPAVVDGLLRKEMGFDGVVFTDDMTMGAITNTWTIGEACVLAVSAGCDALLICHGSDNLTAARTALLEAVEEGRISQSRLDESVYRILTLKYQYGLTNEPVSPPDADALNDNINALQALLEG</sequence>
<evidence type="ECO:0000259" key="6">
    <source>
        <dbReference type="Pfam" id="PF00933"/>
    </source>
</evidence>
<dbReference type="PANTHER" id="PTHR30480:SF16">
    <property type="entry name" value="GLYCOSIDE HYDROLASE FAMILY 3 DOMAIN PROTEIN"/>
    <property type="match status" value="1"/>
</dbReference>
<dbReference type="GO" id="GO:0005975">
    <property type="term" value="P:carbohydrate metabolic process"/>
    <property type="evidence" value="ECO:0007669"/>
    <property type="project" value="InterPro"/>
</dbReference>
<gene>
    <name evidence="7" type="ORF">H9868_01635</name>
</gene>
<dbReference type="Proteomes" id="UP000824192">
    <property type="component" value="Unassembled WGS sequence"/>
</dbReference>
<comment type="similarity">
    <text evidence="1">Belongs to the glycosyl hydrolase 3 family.</text>
</comment>
<dbReference type="EMBL" id="DXGA01000036">
    <property type="protein sequence ID" value="HIW93220.1"/>
    <property type="molecule type" value="Genomic_DNA"/>
</dbReference>
<dbReference type="InterPro" id="IPR001764">
    <property type="entry name" value="Glyco_hydro_3_N"/>
</dbReference>
<dbReference type="GO" id="GO:0009254">
    <property type="term" value="P:peptidoglycan turnover"/>
    <property type="evidence" value="ECO:0007669"/>
    <property type="project" value="TreeGrafter"/>
</dbReference>
<evidence type="ECO:0000256" key="5">
    <source>
        <dbReference type="SAM" id="SignalP"/>
    </source>
</evidence>
<dbReference type="PROSITE" id="PS51257">
    <property type="entry name" value="PROKAR_LIPOPROTEIN"/>
    <property type="match status" value="1"/>
</dbReference>
<dbReference type="Gene3D" id="3.20.20.300">
    <property type="entry name" value="Glycoside hydrolase, family 3, N-terminal domain"/>
    <property type="match status" value="1"/>
</dbReference>
<feature type="compositionally biased region" description="Pro residues" evidence="4">
    <location>
        <begin position="39"/>
        <end position="53"/>
    </location>
</feature>
<dbReference type="PANTHER" id="PTHR30480">
    <property type="entry name" value="BETA-HEXOSAMINIDASE-RELATED"/>
    <property type="match status" value="1"/>
</dbReference>
<dbReference type="SUPFAM" id="SSF51445">
    <property type="entry name" value="(Trans)glycosidases"/>
    <property type="match status" value="1"/>
</dbReference>
<evidence type="ECO:0000256" key="3">
    <source>
        <dbReference type="ARBA" id="ARBA00023295"/>
    </source>
</evidence>
<reference evidence="7" key="2">
    <citation type="submission" date="2021-04" db="EMBL/GenBank/DDBJ databases">
        <authorList>
            <person name="Gilroy R."/>
        </authorList>
    </citation>
    <scope>NUCLEOTIDE SEQUENCE</scope>
    <source>
        <strain evidence="7">ChiGjej6B6-1540</strain>
    </source>
</reference>
<dbReference type="AlphaFoldDB" id="A0A9D1RTD0"/>
<keyword evidence="5" id="KW-0732">Signal</keyword>
<evidence type="ECO:0000256" key="2">
    <source>
        <dbReference type="ARBA" id="ARBA00022801"/>
    </source>
</evidence>